<feature type="domain" description="N-acetyltransferase" evidence="1">
    <location>
        <begin position="11"/>
        <end position="156"/>
    </location>
</feature>
<accession>X1GWE5</accession>
<gene>
    <name evidence="2" type="ORF">S03H2_24320</name>
</gene>
<sequence>EKRASDARNDYTWLTDPELVRFDAVPLLTISFPKYLLDYTSELCYPTPNRYTFAIETPDGKHIGNCVYYNVNETKGGAEIGVVIGNRDYWDKGYGTDTVAALVSHIFLQTDLKRLYLKTLDWNLRAQKCFERCGFTPYGHLNRDGHNFVLMEFHRKQWEKQTE</sequence>
<organism evidence="2">
    <name type="scientific">marine sediment metagenome</name>
    <dbReference type="NCBI Taxonomy" id="412755"/>
    <lineage>
        <taxon>unclassified sequences</taxon>
        <taxon>metagenomes</taxon>
        <taxon>ecological metagenomes</taxon>
    </lineage>
</organism>
<dbReference type="InterPro" id="IPR016181">
    <property type="entry name" value="Acyl_CoA_acyltransferase"/>
</dbReference>
<dbReference type="GO" id="GO:0016747">
    <property type="term" value="F:acyltransferase activity, transferring groups other than amino-acyl groups"/>
    <property type="evidence" value="ECO:0007669"/>
    <property type="project" value="InterPro"/>
</dbReference>
<proteinExistence type="predicted"/>
<dbReference type="PANTHER" id="PTHR43415:SF3">
    <property type="entry name" value="GNAT-FAMILY ACETYLTRANSFERASE"/>
    <property type="match status" value="1"/>
</dbReference>
<dbReference type="PANTHER" id="PTHR43415">
    <property type="entry name" value="SPERMIDINE N(1)-ACETYLTRANSFERASE"/>
    <property type="match status" value="1"/>
</dbReference>
<dbReference type="PROSITE" id="PS51186">
    <property type="entry name" value="GNAT"/>
    <property type="match status" value="1"/>
</dbReference>
<dbReference type="AlphaFoldDB" id="X1GWE5"/>
<evidence type="ECO:0000313" key="2">
    <source>
        <dbReference type="EMBL" id="GAH37333.1"/>
    </source>
</evidence>
<name>X1GWE5_9ZZZZ</name>
<reference evidence="2" key="1">
    <citation type="journal article" date="2014" name="Front. Microbiol.">
        <title>High frequency of phylogenetically diverse reductive dehalogenase-homologous genes in deep subseafloor sedimentary metagenomes.</title>
        <authorList>
            <person name="Kawai M."/>
            <person name="Futagami T."/>
            <person name="Toyoda A."/>
            <person name="Takaki Y."/>
            <person name="Nishi S."/>
            <person name="Hori S."/>
            <person name="Arai W."/>
            <person name="Tsubouchi T."/>
            <person name="Morono Y."/>
            <person name="Uchiyama I."/>
            <person name="Ito T."/>
            <person name="Fujiyama A."/>
            <person name="Inagaki F."/>
            <person name="Takami H."/>
        </authorList>
    </citation>
    <scope>NUCLEOTIDE SEQUENCE</scope>
    <source>
        <strain evidence="2">Expedition CK06-06</strain>
    </source>
</reference>
<protein>
    <recommendedName>
        <fullName evidence="1">N-acetyltransferase domain-containing protein</fullName>
    </recommendedName>
</protein>
<dbReference type="InterPro" id="IPR000182">
    <property type="entry name" value="GNAT_dom"/>
</dbReference>
<dbReference type="Pfam" id="PF13302">
    <property type="entry name" value="Acetyltransf_3"/>
    <property type="match status" value="1"/>
</dbReference>
<feature type="non-terminal residue" evidence="2">
    <location>
        <position position="1"/>
    </location>
</feature>
<dbReference type="EMBL" id="BARU01013481">
    <property type="protein sequence ID" value="GAH37333.1"/>
    <property type="molecule type" value="Genomic_DNA"/>
</dbReference>
<evidence type="ECO:0000259" key="1">
    <source>
        <dbReference type="PROSITE" id="PS51186"/>
    </source>
</evidence>
<dbReference type="Gene3D" id="3.40.630.30">
    <property type="match status" value="1"/>
</dbReference>
<dbReference type="SUPFAM" id="SSF55729">
    <property type="entry name" value="Acyl-CoA N-acyltransferases (Nat)"/>
    <property type="match status" value="1"/>
</dbReference>
<comment type="caution">
    <text evidence="2">The sequence shown here is derived from an EMBL/GenBank/DDBJ whole genome shotgun (WGS) entry which is preliminary data.</text>
</comment>